<dbReference type="InterPro" id="IPR029061">
    <property type="entry name" value="THDP-binding"/>
</dbReference>
<dbReference type="InterPro" id="IPR020826">
    <property type="entry name" value="Transketolase_BS"/>
</dbReference>
<evidence type="ECO:0000256" key="6">
    <source>
        <dbReference type="ARBA" id="ARBA00022842"/>
    </source>
</evidence>
<dbReference type="InterPro" id="IPR033248">
    <property type="entry name" value="Transketolase_C"/>
</dbReference>
<dbReference type="GO" id="GO:0005829">
    <property type="term" value="C:cytosol"/>
    <property type="evidence" value="ECO:0007669"/>
    <property type="project" value="TreeGrafter"/>
</dbReference>
<dbReference type="PROSITE" id="PS00801">
    <property type="entry name" value="TRANSKETOLASE_1"/>
    <property type="match status" value="1"/>
</dbReference>
<comment type="catalytic activity">
    <reaction evidence="11">
        <text>D-glyceraldehyde 3-phosphate + pyruvate + H(+) = 1-deoxy-D-xylulose 5-phosphate + CO2</text>
        <dbReference type="Rhea" id="RHEA:12605"/>
        <dbReference type="ChEBI" id="CHEBI:15361"/>
        <dbReference type="ChEBI" id="CHEBI:15378"/>
        <dbReference type="ChEBI" id="CHEBI:16526"/>
        <dbReference type="ChEBI" id="CHEBI:57792"/>
        <dbReference type="ChEBI" id="CHEBI:59776"/>
        <dbReference type="EC" id="2.2.1.7"/>
    </reaction>
</comment>
<comment type="subunit">
    <text evidence="3 11">Homodimer.</text>
</comment>
<feature type="binding site" evidence="11">
    <location>
        <position position="148"/>
    </location>
    <ligand>
        <name>Mg(2+)</name>
        <dbReference type="ChEBI" id="CHEBI:18420"/>
    </ligand>
</feature>
<dbReference type="InterPro" id="IPR005477">
    <property type="entry name" value="Dxylulose-5-P_synthase"/>
</dbReference>
<evidence type="ECO:0000259" key="12">
    <source>
        <dbReference type="SMART" id="SM00861"/>
    </source>
</evidence>
<keyword evidence="4 11" id="KW-0808">Transferase</keyword>
<keyword evidence="6 11" id="KW-0460">Magnesium</keyword>
<dbReference type="FunFam" id="3.40.50.970:FF:000005">
    <property type="entry name" value="1-deoxy-D-xylulose-5-phosphate synthase"/>
    <property type="match status" value="1"/>
</dbReference>
<dbReference type="GO" id="GO:0016114">
    <property type="term" value="P:terpenoid biosynthetic process"/>
    <property type="evidence" value="ECO:0007669"/>
    <property type="project" value="UniProtKB-UniRule"/>
</dbReference>
<keyword evidence="5 11" id="KW-0479">Metal-binding</keyword>
<dbReference type="Proteomes" id="UP001162834">
    <property type="component" value="Chromosome"/>
</dbReference>
<evidence type="ECO:0000256" key="3">
    <source>
        <dbReference type="ARBA" id="ARBA00011738"/>
    </source>
</evidence>
<accession>A0A9E7C149</accession>
<comment type="function">
    <text evidence="10 11">Catalyzes the acyloin condensation reaction between C atoms 2 and 3 of pyruvate and glyceraldehyde 3-phosphate to yield 1-deoxy-D-xylulose-5-phosphate (DXP).</text>
</comment>
<feature type="domain" description="Transketolase-like pyrimidine-binding" evidence="12">
    <location>
        <begin position="331"/>
        <end position="496"/>
    </location>
</feature>
<reference evidence="13" key="1">
    <citation type="journal article" date="2022" name="Int. J. Syst. Evol. Microbiol.">
        <title>Pseudomonas aegrilactucae sp. nov. and Pseudomonas morbosilactucae sp. nov., pathogens causing bacterial rot of lettuce in Japan.</title>
        <authorList>
            <person name="Sawada H."/>
            <person name="Fujikawa T."/>
            <person name="Satou M."/>
        </authorList>
    </citation>
    <scope>NUCLEOTIDE SEQUENCE</scope>
    <source>
        <strain evidence="13">0166_1</strain>
    </source>
</reference>
<proteinExistence type="inferred from homology"/>
<evidence type="ECO:0000313" key="14">
    <source>
        <dbReference type="Proteomes" id="UP001162834"/>
    </source>
</evidence>
<protein>
    <recommendedName>
        <fullName evidence="11">1-deoxy-D-xylulose-5-phosphate synthase</fullName>
        <ecNumber evidence="11">2.2.1.7</ecNumber>
    </recommendedName>
    <alternativeName>
        <fullName evidence="11">1-deoxyxylulose-5-phosphate synthase</fullName>
        <shortName evidence="11">DXP synthase</shortName>
        <shortName evidence="11">DXPS</shortName>
    </alternativeName>
</protein>
<evidence type="ECO:0000256" key="8">
    <source>
        <dbReference type="ARBA" id="ARBA00023052"/>
    </source>
</evidence>
<dbReference type="GO" id="GO:0000287">
    <property type="term" value="F:magnesium ion binding"/>
    <property type="evidence" value="ECO:0007669"/>
    <property type="project" value="UniProtKB-UniRule"/>
</dbReference>
<organism evidence="13 14">
    <name type="scientific">Capillimicrobium parvum</name>
    <dbReference type="NCBI Taxonomy" id="2884022"/>
    <lineage>
        <taxon>Bacteria</taxon>
        <taxon>Bacillati</taxon>
        <taxon>Actinomycetota</taxon>
        <taxon>Thermoleophilia</taxon>
        <taxon>Solirubrobacterales</taxon>
        <taxon>Capillimicrobiaceae</taxon>
        <taxon>Capillimicrobium</taxon>
    </lineage>
</organism>
<dbReference type="CDD" id="cd02007">
    <property type="entry name" value="TPP_DXS"/>
    <property type="match status" value="1"/>
</dbReference>
<dbReference type="NCBIfam" id="NF003933">
    <property type="entry name" value="PRK05444.2-2"/>
    <property type="match status" value="1"/>
</dbReference>
<dbReference type="KEGG" id="sbae:DSM104329_03524"/>
<evidence type="ECO:0000256" key="2">
    <source>
        <dbReference type="ARBA" id="ARBA00011081"/>
    </source>
</evidence>
<evidence type="ECO:0000256" key="7">
    <source>
        <dbReference type="ARBA" id="ARBA00022977"/>
    </source>
</evidence>
<evidence type="ECO:0000256" key="9">
    <source>
        <dbReference type="ARBA" id="ARBA00023229"/>
    </source>
</evidence>
<dbReference type="InterPro" id="IPR005475">
    <property type="entry name" value="Transketolase-like_Pyr-bd"/>
</dbReference>
<dbReference type="SUPFAM" id="SSF52922">
    <property type="entry name" value="TK C-terminal domain-like"/>
    <property type="match status" value="1"/>
</dbReference>
<dbReference type="GO" id="GO:0019288">
    <property type="term" value="P:isopentenyl diphosphate biosynthetic process, methylerythritol 4-phosphate pathway"/>
    <property type="evidence" value="ECO:0007669"/>
    <property type="project" value="TreeGrafter"/>
</dbReference>
<keyword evidence="7 11" id="KW-0784">Thiamine biosynthesis</keyword>
<dbReference type="PROSITE" id="PS00802">
    <property type="entry name" value="TRANSKETOLASE_2"/>
    <property type="match status" value="1"/>
</dbReference>
<dbReference type="SMART" id="SM00861">
    <property type="entry name" value="Transket_pyr"/>
    <property type="match status" value="1"/>
</dbReference>
<feature type="binding site" evidence="11">
    <location>
        <begin position="115"/>
        <end position="117"/>
    </location>
    <ligand>
        <name>thiamine diphosphate</name>
        <dbReference type="ChEBI" id="CHEBI:58937"/>
    </ligand>
</feature>
<feature type="binding site" evidence="11">
    <location>
        <position position="289"/>
    </location>
    <ligand>
        <name>thiamine diphosphate</name>
        <dbReference type="ChEBI" id="CHEBI:58937"/>
    </ligand>
</feature>
<comment type="cofactor">
    <cofactor evidence="11">
        <name>Mg(2+)</name>
        <dbReference type="ChEBI" id="CHEBI:18420"/>
    </cofactor>
    <text evidence="11">Binds 1 Mg(2+) ion per subunit.</text>
</comment>
<evidence type="ECO:0000313" key="13">
    <source>
        <dbReference type="EMBL" id="UGS37110.1"/>
    </source>
</evidence>
<keyword evidence="9 11" id="KW-0414">Isoprene biosynthesis</keyword>
<dbReference type="SUPFAM" id="SSF52518">
    <property type="entry name" value="Thiamin diphosphate-binding fold (THDP-binding)"/>
    <property type="match status" value="2"/>
</dbReference>
<dbReference type="GO" id="GO:0008661">
    <property type="term" value="F:1-deoxy-D-xylulose-5-phosphate synthase activity"/>
    <property type="evidence" value="ECO:0007669"/>
    <property type="project" value="UniProtKB-UniRule"/>
</dbReference>
<gene>
    <name evidence="13" type="primary">dxs_2</name>
    <name evidence="11" type="synonym">dxs</name>
    <name evidence="13" type="ORF">DSM104329_03524</name>
</gene>
<feature type="binding site" evidence="11">
    <location>
        <position position="382"/>
    </location>
    <ligand>
        <name>thiamine diphosphate</name>
        <dbReference type="ChEBI" id="CHEBI:58937"/>
    </ligand>
</feature>
<comment type="pathway">
    <text evidence="1 11">Metabolic intermediate biosynthesis; 1-deoxy-D-xylulose 5-phosphate biosynthesis; 1-deoxy-D-xylulose 5-phosphate from D-glyceraldehyde 3-phosphate and pyruvate: step 1/1.</text>
</comment>
<dbReference type="GO" id="GO:0009228">
    <property type="term" value="P:thiamine biosynthetic process"/>
    <property type="evidence" value="ECO:0007669"/>
    <property type="project" value="UniProtKB-UniRule"/>
</dbReference>
<feature type="binding site" evidence="11">
    <location>
        <begin position="149"/>
        <end position="150"/>
    </location>
    <ligand>
        <name>thiamine diphosphate</name>
        <dbReference type="ChEBI" id="CHEBI:58937"/>
    </ligand>
</feature>
<feature type="binding site" evidence="11">
    <location>
        <position position="74"/>
    </location>
    <ligand>
        <name>thiamine diphosphate</name>
        <dbReference type="ChEBI" id="CHEBI:58937"/>
    </ligand>
</feature>
<dbReference type="NCBIfam" id="TIGR00204">
    <property type="entry name" value="dxs"/>
    <property type="match status" value="1"/>
</dbReference>
<dbReference type="Pfam" id="PF02779">
    <property type="entry name" value="Transket_pyr"/>
    <property type="match status" value="1"/>
</dbReference>
<evidence type="ECO:0000256" key="1">
    <source>
        <dbReference type="ARBA" id="ARBA00004980"/>
    </source>
</evidence>
<comment type="similarity">
    <text evidence="2 11">Belongs to the transketolase family. DXPS subfamily.</text>
</comment>
<name>A0A9E7C149_9ACTN</name>
<dbReference type="GO" id="GO:0030976">
    <property type="term" value="F:thiamine pyrophosphate binding"/>
    <property type="evidence" value="ECO:0007669"/>
    <property type="project" value="UniProtKB-UniRule"/>
</dbReference>
<dbReference type="PANTHER" id="PTHR43322">
    <property type="entry name" value="1-D-DEOXYXYLULOSE 5-PHOSPHATE SYNTHASE-RELATED"/>
    <property type="match status" value="1"/>
</dbReference>
<evidence type="ECO:0000256" key="5">
    <source>
        <dbReference type="ARBA" id="ARBA00022723"/>
    </source>
</evidence>
<evidence type="ECO:0000256" key="10">
    <source>
        <dbReference type="ARBA" id="ARBA00055605"/>
    </source>
</evidence>
<dbReference type="FunFam" id="3.40.50.920:FF:000002">
    <property type="entry name" value="1-deoxy-D-xylulose-5-phosphate synthase"/>
    <property type="match status" value="1"/>
</dbReference>
<dbReference type="PANTHER" id="PTHR43322:SF5">
    <property type="entry name" value="1-DEOXY-D-XYLULOSE-5-PHOSPHATE SYNTHASE, CHLOROPLASTIC"/>
    <property type="match status" value="1"/>
</dbReference>
<evidence type="ECO:0000256" key="4">
    <source>
        <dbReference type="ARBA" id="ARBA00022679"/>
    </source>
</evidence>
<dbReference type="RefSeq" id="WP_259311173.1">
    <property type="nucleotide sequence ID" value="NZ_CP087164.1"/>
</dbReference>
<dbReference type="AlphaFoldDB" id="A0A9E7C149"/>
<comment type="cofactor">
    <cofactor evidence="11">
        <name>thiamine diphosphate</name>
        <dbReference type="ChEBI" id="CHEBI:58937"/>
    </cofactor>
    <text evidence="11">Binds 1 thiamine pyrophosphate per subunit.</text>
</comment>
<dbReference type="Pfam" id="PF13292">
    <property type="entry name" value="DXP_synthase_N"/>
    <property type="match status" value="1"/>
</dbReference>
<dbReference type="EC" id="2.2.1.7" evidence="11"/>
<dbReference type="Pfam" id="PF02780">
    <property type="entry name" value="Transketolase_C"/>
    <property type="match status" value="1"/>
</dbReference>
<keyword evidence="14" id="KW-1185">Reference proteome</keyword>
<dbReference type="EMBL" id="CP087164">
    <property type="protein sequence ID" value="UGS37110.1"/>
    <property type="molecule type" value="Genomic_DNA"/>
</dbReference>
<dbReference type="HAMAP" id="MF_00315">
    <property type="entry name" value="DXP_synth"/>
    <property type="match status" value="1"/>
</dbReference>
<keyword evidence="8 11" id="KW-0786">Thiamine pyrophosphate</keyword>
<dbReference type="InterPro" id="IPR049557">
    <property type="entry name" value="Transketolase_CS"/>
</dbReference>
<feature type="binding site" evidence="11">
    <location>
        <position position="177"/>
    </location>
    <ligand>
        <name>thiamine diphosphate</name>
        <dbReference type="ChEBI" id="CHEBI:58937"/>
    </ligand>
</feature>
<evidence type="ECO:0000256" key="11">
    <source>
        <dbReference type="HAMAP-Rule" id="MF_00315"/>
    </source>
</evidence>
<dbReference type="Gene3D" id="3.40.50.970">
    <property type="match status" value="2"/>
</dbReference>
<dbReference type="Gene3D" id="3.40.50.920">
    <property type="match status" value="1"/>
</dbReference>
<sequence>MTPILDRIDRPQDLHSLTDDELAQVAQEVRAHIIDTVGEIGGHFGANLGTCELAVALHSLLDSPRDKVLWDVGHQAYPHKVLTGRRDQLPTIRQYEGLAPFCAIHESEHDIMGAGHASTSIGYAVGLKEAMRLQGDIDAGKVVAVIGDGAMTGGVAFEAIGQAGGLGTPIVVVLNDNGMSIAPNVGALSRYFNRVRLNPKLYRAREGVEEKLTKLPAGIGTAFEHLGPQLKESIKAFWAPGLIWEELDWAYMGVIDGHDVHALRIALTEALDAQRPVVVHIATVKGKGFEPAENGGLEGMEKWHAAKPKSIANGAPAKAAPKPANGPVAPPQYTTVFGEALVREVERDPRIVGITAAMNSGTGLNILQKAKPEHYFDVGIAEQQAVLFASGLALQGAKPVCAIYSTFLQRAFDQIVHDVALQKLNVVFAMDRAGLVGDDGPTHHGAFDIAYLRCLPNMVLMAPRDEAMLVRMLRTAMLHDDGPIALRYPRGEAAGVPIPDDPEPIELGTGEILREGGRVAIVGYGTGVLKALEAADRLAEGGLDVTVADARFAKPMDRALLAQLAAEHELVVTVEEGVLHGGFGSAVWETLNDAGLPVPRILRVGLPDRYVTHGKPALLHSEVGFTGPRIAERIEAVLRDPQAALAGR</sequence>
<dbReference type="InterPro" id="IPR009014">
    <property type="entry name" value="Transketo_C/PFOR_II"/>
</dbReference>
<feature type="binding site" evidence="11">
    <location>
        <position position="177"/>
    </location>
    <ligand>
        <name>Mg(2+)</name>
        <dbReference type="ChEBI" id="CHEBI:18420"/>
    </ligand>
</feature>
<dbReference type="CDD" id="cd07033">
    <property type="entry name" value="TPP_PYR_DXS_TK_like"/>
    <property type="match status" value="1"/>
</dbReference>